<keyword evidence="4" id="KW-1185">Reference proteome</keyword>
<sequence>MKKRLLVLIACLGVAVSTRAQKLTPGFDKAEYIELLSVFARQVDTLPANSPIPKPQRFSFAYRSPIVGLDNRWDLWTSPDSVAVISIRGTTLNPVGWMENFYAAMVPAKGNIVLSNDYKFDYQLANDPRAAVHIGWLIGTAFLAQDIQPRLDSCVRKGITNFYVMGHSQGGAIAYLMTAHLKQLQRAGKIPASVRFKTYCSAAPKPGNLQFAYEYEAMTVGGWSFNVVNAADWVPEMPITIQTLDDFNPVNPFANAPALIKKQTFPKNLALRYVFNRLSKPAQKARNIYRKYLGEYASRYVKTNLKEYVPPTFHQSSDYVRTGTIISLVPDEAYYKKYPQERDKIFINHLLTPYLDLVRKLP</sequence>
<dbReference type="CDD" id="cd00519">
    <property type="entry name" value="Lipase_3"/>
    <property type="match status" value="1"/>
</dbReference>
<feature type="chain" id="PRO_5015480300" evidence="1">
    <location>
        <begin position="21"/>
        <end position="362"/>
    </location>
</feature>
<dbReference type="OrthoDB" id="927373at2"/>
<dbReference type="AlphaFoldDB" id="A0A2T0SMT1"/>
<dbReference type="Gene3D" id="3.40.50.1820">
    <property type="entry name" value="alpha/beta hydrolase"/>
    <property type="match status" value="1"/>
</dbReference>
<name>A0A2T0SMT1_9BACT</name>
<accession>A0A2T0SMT1</accession>
<dbReference type="GO" id="GO:0006629">
    <property type="term" value="P:lipid metabolic process"/>
    <property type="evidence" value="ECO:0007669"/>
    <property type="project" value="InterPro"/>
</dbReference>
<dbReference type="Pfam" id="PF01764">
    <property type="entry name" value="Lipase_3"/>
    <property type="match status" value="1"/>
</dbReference>
<dbReference type="PANTHER" id="PTHR45856">
    <property type="entry name" value="ALPHA/BETA-HYDROLASES SUPERFAMILY PROTEIN"/>
    <property type="match status" value="1"/>
</dbReference>
<protein>
    <submittedName>
        <fullName evidence="3">Lipase (Class 3)</fullName>
    </submittedName>
</protein>
<dbReference type="SUPFAM" id="SSF53474">
    <property type="entry name" value="alpha/beta-Hydrolases"/>
    <property type="match status" value="1"/>
</dbReference>
<proteinExistence type="predicted"/>
<organism evidence="3 4">
    <name type="scientific">Spirosoma oryzae</name>
    <dbReference type="NCBI Taxonomy" id="1469603"/>
    <lineage>
        <taxon>Bacteria</taxon>
        <taxon>Pseudomonadati</taxon>
        <taxon>Bacteroidota</taxon>
        <taxon>Cytophagia</taxon>
        <taxon>Cytophagales</taxon>
        <taxon>Cytophagaceae</taxon>
        <taxon>Spirosoma</taxon>
    </lineage>
</organism>
<dbReference type="RefSeq" id="WP_106139302.1">
    <property type="nucleotide sequence ID" value="NZ_PVTE01000016.1"/>
</dbReference>
<evidence type="ECO:0000313" key="4">
    <source>
        <dbReference type="Proteomes" id="UP000238375"/>
    </source>
</evidence>
<dbReference type="InterPro" id="IPR029058">
    <property type="entry name" value="AB_hydrolase_fold"/>
</dbReference>
<dbReference type="Proteomes" id="UP000238375">
    <property type="component" value="Unassembled WGS sequence"/>
</dbReference>
<dbReference type="PANTHER" id="PTHR45856:SF24">
    <property type="entry name" value="FUNGAL LIPASE-LIKE DOMAIN-CONTAINING PROTEIN"/>
    <property type="match status" value="1"/>
</dbReference>
<evidence type="ECO:0000259" key="2">
    <source>
        <dbReference type="Pfam" id="PF01764"/>
    </source>
</evidence>
<reference evidence="3 4" key="1">
    <citation type="submission" date="2018-03" db="EMBL/GenBank/DDBJ databases">
        <title>Genomic Encyclopedia of Archaeal and Bacterial Type Strains, Phase II (KMG-II): from individual species to whole genera.</title>
        <authorList>
            <person name="Goeker M."/>
        </authorList>
    </citation>
    <scope>NUCLEOTIDE SEQUENCE [LARGE SCALE GENOMIC DNA]</scope>
    <source>
        <strain evidence="3 4">DSM 28354</strain>
    </source>
</reference>
<dbReference type="InterPro" id="IPR051218">
    <property type="entry name" value="Sec_MonoDiacylglyc_Lipase"/>
</dbReference>
<dbReference type="InterPro" id="IPR002921">
    <property type="entry name" value="Fungal_lipase-type"/>
</dbReference>
<feature type="signal peptide" evidence="1">
    <location>
        <begin position="1"/>
        <end position="20"/>
    </location>
</feature>
<evidence type="ECO:0000256" key="1">
    <source>
        <dbReference type="SAM" id="SignalP"/>
    </source>
</evidence>
<feature type="domain" description="Fungal lipase-type" evidence="2">
    <location>
        <begin position="84"/>
        <end position="239"/>
    </location>
</feature>
<keyword evidence="1" id="KW-0732">Signal</keyword>
<evidence type="ECO:0000313" key="3">
    <source>
        <dbReference type="EMBL" id="PRY34696.1"/>
    </source>
</evidence>
<gene>
    <name evidence="3" type="ORF">CLV58_11690</name>
</gene>
<comment type="caution">
    <text evidence="3">The sequence shown here is derived from an EMBL/GenBank/DDBJ whole genome shotgun (WGS) entry which is preliminary data.</text>
</comment>
<dbReference type="EMBL" id="PVTE01000016">
    <property type="protein sequence ID" value="PRY34696.1"/>
    <property type="molecule type" value="Genomic_DNA"/>
</dbReference>